<dbReference type="HOGENOM" id="CLU_2284891_0_0_2"/>
<reference evidence="1" key="1">
    <citation type="submission" date="2010-02" db="EMBL/GenBank/DDBJ databases">
        <title>Complete sequence of Aciduliprofundum boonei T469.</title>
        <authorList>
            <consortium name="US DOE Joint Genome Institute"/>
            <person name="Lucas S."/>
            <person name="Copeland A."/>
            <person name="Lapidus A."/>
            <person name="Cheng J.-F."/>
            <person name="Bruce D."/>
            <person name="Goodwin L."/>
            <person name="Pitluck S."/>
            <person name="Saunders E."/>
            <person name="Detter J.C."/>
            <person name="Han C."/>
            <person name="Tapia R."/>
            <person name="Land M."/>
            <person name="Hauser L."/>
            <person name="Kyrpides N."/>
            <person name="Mikhailova N."/>
            <person name="Flores G."/>
            <person name="Reysenbach A.-L."/>
            <person name="Woyke T."/>
        </authorList>
    </citation>
    <scope>NUCLEOTIDE SEQUENCE</scope>
    <source>
        <strain evidence="1">T469</strain>
    </source>
</reference>
<dbReference type="RefSeq" id="WP_008084434.1">
    <property type="nucleotide sequence ID" value="NC_013926.1"/>
</dbReference>
<proteinExistence type="predicted"/>
<organism evidence="1 2">
    <name type="scientific">Aciduliprofundum boonei (strain DSM 19572 / T469)</name>
    <dbReference type="NCBI Taxonomy" id="439481"/>
    <lineage>
        <taxon>Archaea</taxon>
        <taxon>Methanobacteriati</taxon>
        <taxon>Thermoplasmatota</taxon>
        <taxon>DHVE2 group</taxon>
        <taxon>Candidatus Aciduliprofundum</taxon>
    </lineage>
</organism>
<dbReference type="KEGG" id="abi:Aboo_0368"/>
<dbReference type="OrthoDB" id="377440at2157"/>
<keyword evidence="2" id="KW-1185">Reference proteome</keyword>
<dbReference type="eggNOG" id="arCOG13511">
    <property type="taxonomic scope" value="Archaea"/>
</dbReference>
<accession>B5IDU8</accession>
<dbReference type="EMBL" id="CP001941">
    <property type="protein sequence ID" value="ADD08179.1"/>
    <property type="molecule type" value="Genomic_DNA"/>
</dbReference>
<dbReference type="AlphaFoldDB" id="B5IDU8"/>
<evidence type="ECO:0000313" key="1">
    <source>
        <dbReference type="EMBL" id="ADD08179.1"/>
    </source>
</evidence>
<name>B5IDU8_ACIB4</name>
<protein>
    <submittedName>
        <fullName evidence="1">Uncharacterized protein</fullName>
    </submittedName>
</protein>
<gene>
    <name evidence="1" type="ordered locus">Aboo_0368</name>
</gene>
<dbReference type="STRING" id="439481.Aboo_0368"/>
<sequence>MDEEYCKLLEEYVEHLSMALIVDMMKHGIFKDSSDEIKLKKEFVNKVKEEYAKLEDVKDKEERAVGAVLNALVNYYPKDMYEEEMLPRANIILNFMEEKLGEK</sequence>
<dbReference type="Proteomes" id="UP000001400">
    <property type="component" value="Chromosome"/>
</dbReference>
<evidence type="ECO:0000313" key="2">
    <source>
        <dbReference type="Proteomes" id="UP000001400"/>
    </source>
</evidence>
<dbReference type="GeneID" id="8827310"/>